<dbReference type="EMBL" id="PJQM01005752">
    <property type="protein sequence ID" value="RCH80924.1"/>
    <property type="molecule type" value="Genomic_DNA"/>
</dbReference>
<gene>
    <name evidence="1" type="ORF">CU098_008631</name>
</gene>
<feature type="non-terminal residue" evidence="1">
    <location>
        <position position="96"/>
    </location>
</feature>
<accession>A0A367ITA2</accession>
<dbReference type="Proteomes" id="UP000253551">
    <property type="component" value="Unassembled WGS sequence"/>
</dbReference>
<comment type="caution">
    <text evidence="1">The sequence shown here is derived from an EMBL/GenBank/DDBJ whole genome shotgun (WGS) entry which is preliminary data.</text>
</comment>
<reference evidence="1 2" key="1">
    <citation type="journal article" date="2018" name="G3 (Bethesda)">
        <title>Phylogenetic and Phylogenomic Definition of Rhizopus Species.</title>
        <authorList>
            <person name="Gryganskyi A.P."/>
            <person name="Golan J."/>
            <person name="Dolatabadi S."/>
            <person name="Mondo S."/>
            <person name="Robb S."/>
            <person name="Idnurm A."/>
            <person name="Muszewska A."/>
            <person name="Steczkiewicz K."/>
            <person name="Masonjones S."/>
            <person name="Liao H.L."/>
            <person name="Gajdeczka M.T."/>
            <person name="Anike F."/>
            <person name="Vuek A."/>
            <person name="Anishchenko I.M."/>
            <person name="Voigt K."/>
            <person name="de Hoog G.S."/>
            <person name="Smith M.E."/>
            <person name="Heitman J."/>
            <person name="Vilgalys R."/>
            <person name="Stajich J.E."/>
        </authorList>
    </citation>
    <scope>NUCLEOTIDE SEQUENCE [LARGE SCALE GENOMIC DNA]</scope>
    <source>
        <strain evidence="1 2">LSU 92-RS-03</strain>
    </source>
</reference>
<proteinExistence type="predicted"/>
<dbReference type="AlphaFoldDB" id="A0A367ITA2"/>
<sequence length="96" mass="11338">MKRNKFDKHVDYILCSFFKVRASQAYIIKFKSRYSCWFPLSILKLLAIANIIHTVKTSKRNPYARPDEKKNARSVWCHQHNGLPLGEVTIEMDILR</sequence>
<name>A0A367ITA2_RHIST</name>
<organism evidence="1 2">
    <name type="scientific">Rhizopus stolonifer</name>
    <name type="common">Rhizopus nigricans</name>
    <dbReference type="NCBI Taxonomy" id="4846"/>
    <lineage>
        <taxon>Eukaryota</taxon>
        <taxon>Fungi</taxon>
        <taxon>Fungi incertae sedis</taxon>
        <taxon>Mucoromycota</taxon>
        <taxon>Mucoromycotina</taxon>
        <taxon>Mucoromycetes</taxon>
        <taxon>Mucorales</taxon>
        <taxon>Mucorineae</taxon>
        <taxon>Rhizopodaceae</taxon>
        <taxon>Rhizopus</taxon>
    </lineage>
</organism>
<evidence type="ECO:0000313" key="1">
    <source>
        <dbReference type="EMBL" id="RCH80924.1"/>
    </source>
</evidence>
<keyword evidence="2" id="KW-1185">Reference proteome</keyword>
<protein>
    <submittedName>
        <fullName evidence="1">Uncharacterized protein</fullName>
    </submittedName>
</protein>
<evidence type="ECO:0000313" key="2">
    <source>
        <dbReference type="Proteomes" id="UP000253551"/>
    </source>
</evidence>